<reference evidence="3 4" key="1">
    <citation type="submission" date="2019-07" db="EMBL/GenBank/DDBJ databases">
        <title>Cryptosporangium phraense sp. nov., isolated from plant litter.</title>
        <authorList>
            <person name="Suriyachadkun C."/>
        </authorList>
    </citation>
    <scope>NUCLEOTIDE SEQUENCE [LARGE SCALE GENOMIC DNA]</scope>
    <source>
        <strain evidence="3 4">A-T 5661</strain>
    </source>
</reference>
<evidence type="ECO:0000313" key="4">
    <source>
        <dbReference type="Proteomes" id="UP000317982"/>
    </source>
</evidence>
<dbReference type="InParanoid" id="A0A545AXE3"/>
<dbReference type="InterPro" id="IPR055170">
    <property type="entry name" value="GFO_IDH_MocA-like_dom"/>
</dbReference>
<dbReference type="Pfam" id="PF01408">
    <property type="entry name" value="GFO_IDH_MocA"/>
    <property type="match status" value="1"/>
</dbReference>
<dbReference type="PANTHER" id="PTHR43593:SF1">
    <property type="entry name" value="INOSITOL 2-DEHYDROGENASE"/>
    <property type="match status" value="1"/>
</dbReference>
<dbReference type="Pfam" id="PF22725">
    <property type="entry name" value="GFO_IDH_MocA_C3"/>
    <property type="match status" value="1"/>
</dbReference>
<dbReference type="InterPro" id="IPR000683">
    <property type="entry name" value="Gfo/Idh/MocA-like_OxRdtase_N"/>
</dbReference>
<keyword evidence="4" id="KW-1185">Reference proteome</keyword>
<comment type="caution">
    <text evidence="3">The sequence shown here is derived from an EMBL/GenBank/DDBJ whole genome shotgun (WGS) entry which is preliminary data.</text>
</comment>
<dbReference type="EMBL" id="VIRS01000003">
    <property type="protein sequence ID" value="TQS45978.1"/>
    <property type="molecule type" value="Genomic_DNA"/>
</dbReference>
<dbReference type="Gene3D" id="3.30.360.10">
    <property type="entry name" value="Dihydrodipicolinate Reductase, domain 2"/>
    <property type="match status" value="1"/>
</dbReference>
<dbReference type="RefSeq" id="WP_142703385.1">
    <property type="nucleotide sequence ID" value="NZ_VIRS01000003.1"/>
</dbReference>
<proteinExistence type="predicted"/>
<name>A0A545AXE3_9ACTN</name>
<organism evidence="3 4">
    <name type="scientific">Cryptosporangium phraense</name>
    <dbReference type="NCBI Taxonomy" id="2593070"/>
    <lineage>
        <taxon>Bacteria</taxon>
        <taxon>Bacillati</taxon>
        <taxon>Actinomycetota</taxon>
        <taxon>Actinomycetes</taxon>
        <taxon>Cryptosporangiales</taxon>
        <taxon>Cryptosporangiaceae</taxon>
        <taxon>Cryptosporangium</taxon>
    </lineage>
</organism>
<feature type="domain" description="Gfo/Idh/MocA-like oxidoreductase N-terminal" evidence="1">
    <location>
        <begin position="4"/>
        <end position="117"/>
    </location>
</feature>
<dbReference type="SUPFAM" id="SSF55347">
    <property type="entry name" value="Glyceraldehyde-3-phosphate dehydrogenase-like, C-terminal domain"/>
    <property type="match status" value="1"/>
</dbReference>
<dbReference type="InterPro" id="IPR050424">
    <property type="entry name" value="Gfo-Idh-MocA_inositol_DH"/>
</dbReference>
<evidence type="ECO:0000259" key="1">
    <source>
        <dbReference type="Pfam" id="PF01408"/>
    </source>
</evidence>
<evidence type="ECO:0000259" key="2">
    <source>
        <dbReference type="Pfam" id="PF22725"/>
    </source>
</evidence>
<dbReference type="SUPFAM" id="SSF51735">
    <property type="entry name" value="NAD(P)-binding Rossmann-fold domains"/>
    <property type="match status" value="1"/>
</dbReference>
<protein>
    <submittedName>
        <fullName evidence="3">Inositol 2-dehydrogenase</fullName>
    </submittedName>
</protein>
<dbReference type="GO" id="GO:0000166">
    <property type="term" value="F:nucleotide binding"/>
    <property type="evidence" value="ECO:0007669"/>
    <property type="project" value="InterPro"/>
</dbReference>
<dbReference type="OrthoDB" id="256869at2"/>
<dbReference type="Proteomes" id="UP000317982">
    <property type="component" value="Unassembled WGS sequence"/>
</dbReference>
<gene>
    <name evidence="3" type="ORF">FL583_05655</name>
</gene>
<dbReference type="InterPro" id="IPR036291">
    <property type="entry name" value="NAD(P)-bd_dom_sf"/>
</dbReference>
<sequence>MTDLRVAVVGVGIMGAYHATALAFRTAGARVTVVADPSAERAAAVAATVGARVATDAREAIAADDVDAVVLASPGPAHEEQVLACLARGVPVLCEKPLTTESASAYRLVRAPRSELVQVGFMRRFDTEYRALRELAVSGEIGAPLLLHCVHRNPAQRPAFDSTMMLRDSLVHEADVTRFLLGEEIVAVTVVRPRASSAAPAGVSDPMLVLFETASGRLVDVELFMRTGVAYEVRTELVAERGSAVIGLDQGLLTRRAGGAWGGALSADFLERFGPAYDAELQAWVAGAGGPGVWDGYAAVAVCEAAVESERTGERTLVRLEPR</sequence>
<dbReference type="Gene3D" id="3.40.50.720">
    <property type="entry name" value="NAD(P)-binding Rossmann-like Domain"/>
    <property type="match status" value="1"/>
</dbReference>
<dbReference type="PANTHER" id="PTHR43593">
    <property type="match status" value="1"/>
</dbReference>
<evidence type="ECO:0000313" key="3">
    <source>
        <dbReference type="EMBL" id="TQS45978.1"/>
    </source>
</evidence>
<accession>A0A545AXE3</accession>
<feature type="domain" description="GFO/IDH/MocA-like oxidoreductase" evidence="2">
    <location>
        <begin position="129"/>
        <end position="244"/>
    </location>
</feature>
<dbReference type="AlphaFoldDB" id="A0A545AXE3"/>